<evidence type="ECO:0000256" key="4">
    <source>
        <dbReference type="ARBA" id="ARBA00022452"/>
    </source>
</evidence>
<dbReference type="GO" id="GO:0046930">
    <property type="term" value="C:pore complex"/>
    <property type="evidence" value="ECO:0007669"/>
    <property type="project" value="UniProtKB-KW"/>
</dbReference>
<accession>A0AAW1M5B6</accession>
<evidence type="ECO:0000256" key="8">
    <source>
        <dbReference type="ARBA" id="ARBA00023136"/>
    </source>
</evidence>
<proteinExistence type="inferred from homology"/>
<evidence type="ECO:0000256" key="6">
    <source>
        <dbReference type="ARBA" id="ARBA00023065"/>
    </source>
</evidence>
<dbReference type="EMBL" id="JBDFQZ010000003">
    <property type="protein sequence ID" value="KAK9741170.1"/>
    <property type="molecule type" value="Genomic_DNA"/>
</dbReference>
<evidence type="ECO:0000256" key="2">
    <source>
        <dbReference type="ARBA" id="ARBA00009624"/>
    </source>
</evidence>
<keyword evidence="6" id="KW-0406">Ion transport</keyword>
<sequence>MAKSPGLYHCIGKKARDLLKNDYQRDQKFSFTTRSSSRVAITASGTNKAGLFSGDVHTRFKTENVTTDFTVDTNSNLSATVVVDEAAPGLKTILGFKVPDRRSGKLELQYLHDYMSICTSVGLTANPKVNFSGVIGTDFLALGSDVSFDTKTRNFTKCNAAMSFANADLIAALTLDNKGDVLKGSFYHLVHPVTKLAVGAEMSHTFSTNNNTVIIGAQRIIDSRTIMKARIDNLGKTSAVIQHEWRPKSFVTVCAEVDTRAIEKSAKFGLTVALMYGTKRQRRRQRS</sequence>
<dbReference type="PANTHER" id="PTHR11743">
    <property type="entry name" value="VOLTAGE-DEPENDENT ANION-SELECTIVE CHANNEL"/>
    <property type="match status" value="1"/>
</dbReference>
<dbReference type="Gene3D" id="2.40.160.10">
    <property type="entry name" value="Porin"/>
    <property type="match status" value="1"/>
</dbReference>
<keyword evidence="3" id="KW-0813">Transport</keyword>
<evidence type="ECO:0000256" key="5">
    <source>
        <dbReference type="ARBA" id="ARBA00022692"/>
    </source>
</evidence>
<organism evidence="9 10">
    <name type="scientific">Saponaria officinalis</name>
    <name type="common">Common soapwort</name>
    <name type="synonym">Lychnis saponaria</name>
    <dbReference type="NCBI Taxonomy" id="3572"/>
    <lineage>
        <taxon>Eukaryota</taxon>
        <taxon>Viridiplantae</taxon>
        <taxon>Streptophyta</taxon>
        <taxon>Embryophyta</taxon>
        <taxon>Tracheophyta</taxon>
        <taxon>Spermatophyta</taxon>
        <taxon>Magnoliopsida</taxon>
        <taxon>eudicotyledons</taxon>
        <taxon>Gunneridae</taxon>
        <taxon>Pentapetalae</taxon>
        <taxon>Caryophyllales</taxon>
        <taxon>Caryophyllaceae</taxon>
        <taxon>Caryophylleae</taxon>
        <taxon>Saponaria</taxon>
    </lineage>
</organism>
<comment type="caution">
    <text evidence="9">The sequence shown here is derived from an EMBL/GenBank/DDBJ whole genome shotgun (WGS) entry which is preliminary data.</text>
</comment>
<keyword evidence="8" id="KW-0472">Membrane</keyword>
<dbReference type="InterPro" id="IPR001925">
    <property type="entry name" value="Porin_Euk"/>
</dbReference>
<evidence type="ECO:0000256" key="7">
    <source>
        <dbReference type="ARBA" id="ARBA00023114"/>
    </source>
</evidence>
<keyword evidence="5" id="KW-0812">Transmembrane</keyword>
<dbReference type="Proteomes" id="UP001443914">
    <property type="component" value="Unassembled WGS sequence"/>
</dbReference>
<evidence type="ECO:0000313" key="10">
    <source>
        <dbReference type="Proteomes" id="UP001443914"/>
    </source>
</evidence>
<evidence type="ECO:0000256" key="1">
    <source>
        <dbReference type="ARBA" id="ARBA00004370"/>
    </source>
</evidence>
<dbReference type="GO" id="GO:0015288">
    <property type="term" value="F:porin activity"/>
    <property type="evidence" value="ECO:0007669"/>
    <property type="project" value="UniProtKB-KW"/>
</dbReference>
<comment type="subcellular location">
    <subcellularLocation>
        <location evidence="1">Membrane</location>
    </subcellularLocation>
</comment>
<name>A0AAW1M5B6_SAPOF</name>
<dbReference type="Pfam" id="PF01459">
    <property type="entry name" value="Porin_3"/>
    <property type="match status" value="1"/>
</dbReference>
<dbReference type="GO" id="GO:0008308">
    <property type="term" value="F:voltage-gated monoatomic anion channel activity"/>
    <property type="evidence" value="ECO:0007669"/>
    <property type="project" value="InterPro"/>
</dbReference>
<dbReference type="FunFam" id="2.40.160.10:FF:000003">
    <property type="entry name" value="Outer mitochondrial membrane protein porin"/>
    <property type="match status" value="1"/>
</dbReference>
<dbReference type="GO" id="GO:0005741">
    <property type="term" value="C:mitochondrial outer membrane"/>
    <property type="evidence" value="ECO:0007669"/>
    <property type="project" value="InterPro"/>
</dbReference>
<keyword evidence="4" id="KW-1134">Transmembrane beta strand</keyword>
<dbReference type="CDD" id="cd07306">
    <property type="entry name" value="Porin3_VDAC"/>
    <property type="match status" value="1"/>
</dbReference>
<dbReference type="InterPro" id="IPR023614">
    <property type="entry name" value="Porin_dom_sf"/>
</dbReference>
<keyword evidence="7" id="KW-0626">Porin</keyword>
<evidence type="ECO:0000256" key="3">
    <source>
        <dbReference type="ARBA" id="ARBA00022448"/>
    </source>
</evidence>
<dbReference type="InterPro" id="IPR027246">
    <property type="entry name" value="Porin_Euk/Tom40"/>
</dbReference>
<keyword evidence="10" id="KW-1185">Reference proteome</keyword>
<dbReference type="AlphaFoldDB" id="A0AAW1M5B6"/>
<protein>
    <submittedName>
        <fullName evidence="9">Uncharacterized protein</fullName>
    </submittedName>
</protein>
<reference evidence="9" key="1">
    <citation type="submission" date="2024-03" db="EMBL/GenBank/DDBJ databases">
        <title>WGS assembly of Saponaria officinalis var. Norfolk2.</title>
        <authorList>
            <person name="Jenkins J."/>
            <person name="Shu S."/>
            <person name="Grimwood J."/>
            <person name="Barry K."/>
            <person name="Goodstein D."/>
            <person name="Schmutz J."/>
            <person name="Leebens-Mack J."/>
            <person name="Osbourn A."/>
        </authorList>
    </citation>
    <scope>NUCLEOTIDE SEQUENCE [LARGE SCALE GENOMIC DNA]</scope>
    <source>
        <strain evidence="9">JIC</strain>
    </source>
</reference>
<comment type="similarity">
    <text evidence="2">Belongs to the eukaryotic mitochondrial porin (TC 1.B.8.1) family.</text>
</comment>
<evidence type="ECO:0000313" key="9">
    <source>
        <dbReference type="EMBL" id="KAK9741170.1"/>
    </source>
</evidence>
<dbReference type="PANTHER" id="PTHR11743:SF60">
    <property type="entry name" value="MITOCHONDRIAL OUTER MEMBRANE PROTEIN PORIN 1"/>
    <property type="match status" value="1"/>
</dbReference>
<gene>
    <name evidence="9" type="ORF">RND81_03G086900</name>
</gene>